<evidence type="ECO:0000259" key="2">
    <source>
        <dbReference type="Pfam" id="PF09843"/>
    </source>
</evidence>
<dbReference type="STRING" id="572546.Arcpr_1281"/>
<sequence length="498" mass="56619">MNTEALERLHRIAFSTPSLLTIAIILIFSFLIIYKFNLGVLNFLTFSIALALFAPILDIKFNFRRYSFFIAFISISTILINALSKYINTNPVGIFVAFVTTTVLYFISEAETLKVSIASLVESLLLYPNAATVLGVVLGIIFIKFMDKEINGYNVRLYFKRFLLSWLTGDPSYFEEVLKRKATSFRGWIKCLRIGKAKLVTTSFHPGPVRNIGGARLVERINSMENAVYLHSPTDHSLNPVSANDVERLIASIECDDVKLKPMKPFDLESDNYILRVFPFDKTRLMFIIGKKCIDDLPYDLNVDNAMVVDAHNAHCEVFKPNIEELKELVNRGLEFESEPCEMKYVFKKFRVETNSICGSVAVLLLDYGSEKHAIVIVDGNNVKLEFRKEIEDFCAKRGFKAIVASTDNHSKTGISTKFTYLPVGSDERDRIIFKILEESFKLNFEDCDVFFSKRDVVIDVVGKDFCRFIDEVGRFGLSVTKLYFALLTVSFALSIIL</sequence>
<evidence type="ECO:0000313" key="3">
    <source>
        <dbReference type="EMBL" id="ADB58332.1"/>
    </source>
</evidence>
<feature type="transmembrane region" description="Helical" evidence="1">
    <location>
        <begin position="40"/>
        <end position="59"/>
    </location>
</feature>
<dbReference type="OrthoDB" id="8914at2157"/>
<keyword evidence="1" id="KW-0472">Membrane</keyword>
<dbReference type="EMBL" id="CP001857">
    <property type="protein sequence ID" value="ADB58332.1"/>
    <property type="molecule type" value="Genomic_DNA"/>
</dbReference>
<accession>D2RDY8</accession>
<organism evidence="3 4">
    <name type="scientific">Archaeoglobus profundus (strain DSM 5631 / JCM 9629 / NBRC 100127 / Av18)</name>
    <dbReference type="NCBI Taxonomy" id="572546"/>
    <lineage>
        <taxon>Archaea</taxon>
        <taxon>Methanobacteriati</taxon>
        <taxon>Methanobacteriota</taxon>
        <taxon>Archaeoglobi</taxon>
        <taxon>Archaeoglobales</taxon>
        <taxon>Archaeoglobaceae</taxon>
        <taxon>Archaeoglobus</taxon>
    </lineage>
</organism>
<feature type="domain" description="DUF2070" evidence="2">
    <location>
        <begin position="6"/>
        <end position="494"/>
    </location>
</feature>
<feature type="transmembrane region" description="Helical" evidence="1">
    <location>
        <begin position="66"/>
        <end position="84"/>
    </location>
</feature>
<protein>
    <submittedName>
        <fullName evidence="3">Membrane protein-like protein</fullName>
    </submittedName>
</protein>
<evidence type="ECO:0000256" key="1">
    <source>
        <dbReference type="SAM" id="Phobius"/>
    </source>
</evidence>
<dbReference type="Pfam" id="PF09843">
    <property type="entry name" value="DUF2070"/>
    <property type="match status" value="1"/>
</dbReference>
<name>D2RDY8_ARCPA</name>
<feature type="transmembrane region" description="Helical" evidence="1">
    <location>
        <begin position="12"/>
        <end position="34"/>
    </location>
</feature>
<keyword evidence="1" id="KW-0812">Transmembrane</keyword>
<dbReference type="eggNOG" id="arCOG04351">
    <property type="taxonomic scope" value="Archaea"/>
</dbReference>
<dbReference type="KEGG" id="apo:Arcpr_1281"/>
<dbReference type="PaxDb" id="572546-Arcpr_1281"/>
<keyword evidence="4" id="KW-1185">Reference proteome</keyword>
<dbReference type="InterPro" id="IPR019204">
    <property type="entry name" value="DUF2070_membrane"/>
</dbReference>
<gene>
    <name evidence="3" type="ordered locus">Arcpr_1281</name>
</gene>
<feature type="transmembrane region" description="Helical" evidence="1">
    <location>
        <begin position="90"/>
        <end position="108"/>
    </location>
</feature>
<keyword evidence="1" id="KW-1133">Transmembrane helix</keyword>
<evidence type="ECO:0000313" key="4">
    <source>
        <dbReference type="Proteomes" id="UP000001901"/>
    </source>
</evidence>
<dbReference type="GeneID" id="8739968"/>
<dbReference type="RefSeq" id="WP_012940668.1">
    <property type="nucleotide sequence ID" value="NC_013741.1"/>
</dbReference>
<feature type="transmembrane region" description="Helical" evidence="1">
    <location>
        <begin position="120"/>
        <end position="143"/>
    </location>
</feature>
<reference evidence="3 4" key="1">
    <citation type="journal article" date="2010" name="Stand. Genomic Sci.">
        <title>Complete genome sequence of Archaeoglobus profundus type strain (AV18).</title>
        <authorList>
            <person name="von Jan M."/>
            <person name="Lapidus A."/>
            <person name="Del Rio T.G."/>
            <person name="Copeland A."/>
            <person name="Tice H."/>
            <person name="Cheng J.F."/>
            <person name="Lucas S."/>
            <person name="Chen F."/>
            <person name="Nolan M."/>
            <person name="Goodwin L."/>
            <person name="Han C."/>
            <person name="Pitluck S."/>
            <person name="Liolios K."/>
            <person name="Ivanova N."/>
            <person name="Mavromatis K."/>
            <person name="Ovchinnikova G."/>
            <person name="Chertkov O."/>
            <person name="Pati A."/>
            <person name="Chen A."/>
            <person name="Palaniappan K."/>
            <person name="Land M."/>
            <person name="Hauser L."/>
            <person name="Chang Y.J."/>
            <person name="Jeffries C.D."/>
            <person name="Saunders E."/>
            <person name="Brettin T."/>
            <person name="Detter J.C."/>
            <person name="Chain P."/>
            <person name="Eichinger K."/>
            <person name="Huber H."/>
            <person name="Spring S."/>
            <person name="Rohde M."/>
            <person name="Goker M."/>
            <person name="Wirth R."/>
            <person name="Woyke T."/>
            <person name="Bristow J."/>
            <person name="Eisen J.A."/>
            <person name="Markowitz V."/>
            <person name="Hugenholtz P."/>
            <person name="Kyrpides N.C."/>
            <person name="Klenk H.P."/>
        </authorList>
    </citation>
    <scope>NUCLEOTIDE SEQUENCE [LARGE SCALE GENOMIC DNA]</scope>
    <source>
        <strain evidence="4">DSM 5631 / JCM 9629 / NBRC 100127 / Av18</strain>
    </source>
</reference>
<dbReference type="HOGENOM" id="CLU_547036_0_0_2"/>
<dbReference type="AlphaFoldDB" id="D2RDY8"/>
<dbReference type="Proteomes" id="UP000001901">
    <property type="component" value="Chromosome"/>
</dbReference>
<proteinExistence type="predicted"/>